<evidence type="ECO:0000256" key="1">
    <source>
        <dbReference type="ARBA" id="ARBA00022723"/>
    </source>
</evidence>
<dbReference type="Pfam" id="PF10609">
    <property type="entry name" value="ParA"/>
    <property type="match status" value="1"/>
</dbReference>
<dbReference type="GO" id="GO:0046872">
    <property type="term" value="F:metal ion binding"/>
    <property type="evidence" value="ECO:0007669"/>
    <property type="project" value="UniProtKB-KW"/>
</dbReference>
<keyword evidence="1" id="KW-0479">Metal-binding</keyword>
<protein>
    <submittedName>
        <fullName evidence="6">Uncharacterized protein</fullName>
    </submittedName>
</protein>
<keyword evidence="2" id="KW-0547">Nucleotide-binding</keyword>
<evidence type="ECO:0000313" key="6">
    <source>
        <dbReference type="EMBL" id="KAF9072313.1"/>
    </source>
</evidence>
<dbReference type="InterPro" id="IPR027417">
    <property type="entry name" value="P-loop_NTPase"/>
</dbReference>
<keyword evidence="4" id="KW-0408">Iron</keyword>
<dbReference type="OrthoDB" id="1741334at2759"/>
<dbReference type="InterPro" id="IPR033756">
    <property type="entry name" value="YlxH/NBP35"/>
</dbReference>
<reference evidence="6" key="1">
    <citation type="submission" date="2020-11" db="EMBL/GenBank/DDBJ databases">
        <authorList>
            <consortium name="DOE Joint Genome Institute"/>
            <person name="Ahrendt S."/>
            <person name="Riley R."/>
            <person name="Andreopoulos W."/>
            <person name="Labutti K."/>
            <person name="Pangilinan J."/>
            <person name="Ruiz-Duenas F.J."/>
            <person name="Barrasa J.M."/>
            <person name="Sanchez-Garcia M."/>
            <person name="Camarero S."/>
            <person name="Miyauchi S."/>
            <person name="Serrano A."/>
            <person name="Linde D."/>
            <person name="Babiker R."/>
            <person name="Drula E."/>
            <person name="Ayuso-Fernandez I."/>
            <person name="Pacheco R."/>
            <person name="Padilla G."/>
            <person name="Ferreira P."/>
            <person name="Barriuso J."/>
            <person name="Kellner H."/>
            <person name="Castanera R."/>
            <person name="Alfaro M."/>
            <person name="Ramirez L."/>
            <person name="Pisabarro A.G."/>
            <person name="Kuo A."/>
            <person name="Tritt A."/>
            <person name="Lipzen A."/>
            <person name="He G."/>
            <person name="Yan M."/>
            <person name="Ng V."/>
            <person name="Cullen D."/>
            <person name="Martin F."/>
            <person name="Rosso M.-N."/>
            <person name="Henrissat B."/>
            <person name="Hibbett D."/>
            <person name="Martinez A.T."/>
            <person name="Grigoriev I.V."/>
        </authorList>
    </citation>
    <scope>NUCLEOTIDE SEQUENCE</scope>
    <source>
        <strain evidence="6">AH 40177</strain>
    </source>
</reference>
<dbReference type="SUPFAM" id="SSF52540">
    <property type="entry name" value="P-loop containing nucleoside triphosphate hydrolases"/>
    <property type="match status" value="1"/>
</dbReference>
<proteinExistence type="predicted"/>
<dbReference type="GO" id="GO:0051536">
    <property type="term" value="F:iron-sulfur cluster binding"/>
    <property type="evidence" value="ECO:0007669"/>
    <property type="project" value="UniProtKB-KW"/>
</dbReference>
<organism evidence="6 7">
    <name type="scientific">Rhodocollybia butyracea</name>
    <dbReference type="NCBI Taxonomy" id="206335"/>
    <lineage>
        <taxon>Eukaryota</taxon>
        <taxon>Fungi</taxon>
        <taxon>Dikarya</taxon>
        <taxon>Basidiomycota</taxon>
        <taxon>Agaricomycotina</taxon>
        <taxon>Agaricomycetes</taxon>
        <taxon>Agaricomycetidae</taxon>
        <taxon>Agaricales</taxon>
        <taxon>Marasmiineae</taxon>
        <taxon>Omphalotaceae</taxon>
        <taxon>Rhodocollybia</taxon>
    </lineage>
</organism>
<dbReference type="GO" id="GO:0016226">
    <property type="term" value="P:iron-sulfur cluster assembly"/>
    <property type="evidence" value="ECO:0007669"/>
    <property type="project" value="InterPro"/>
</dbReference>
<comment type="caution">
    <text evidence="6">The sequence shown here is derived from an EMBL/GenBank/DDBJ whole genome shotgun (WGS) entry which is preliminary data.</text>
</comment>
<accession>A0A9P5Q020</accession>
<evidence type="ECO:0000256" key="3">
    <source>
        <dbReference type="ARBA" id="ARBA00022840"/>
    </source>
</evidence>
<name>A0A9P5Q020_9AGAR</name>
<dbReference type="GO" id="GO:0005524">
    <property type="term" value="F:ATP binding"/>
    <property type="evidence" value="ECO:0007669"/>
    <property type="project" value="UniProtKB-KW"/>
</dbReference>
<evidence type="ECO:0000313" key="7">
    <source>
        <dbReference type="Proteomes" id="UP000772434"/>
    </source>
</evidence>
<dbReference type="Proteomes" id="UP000772434">
    <property type="component" value="Unassembled WGS sequence"/>
</dbReference>
<keyword evidence="5" id="KW-0411">Iron-sulfur</keyword>
<dbReference type="InterPro" id="IPR019591">
    <property type="entry name" value="Mrp/NBP35_ATP-bd"/>
</dbReference>
<evidence type="ECO:0000256" key="5">
    <source>
        <dbReference type="ARBA" id="ARBA00023014"/>
    </source>
</evidence>
<dbReference type="EMBL" id="JADNRY010000025">
    <property type="protein sequence ID" value="KAF9072313.1"/>
    <property type="molecule type" value="Genomic_DNA"/>
</dbReference>
<sequence length="92" mass="10300">MLPSARDTVMWRGPKKNGLISHFLKDMDWGDLDYLVVDIDTPPGTSDEHLSIVQFLKESGIHGAVLITISQEGWNTDIGYRGENVWICVSVL</sequence>
<evidence type="ECO:0000256" key="4">
    <source>
        <dbReference type="ARBA" id="ARBA00023004"/>
    </source>
</evidence>
<gene>
    <name evidence="6" type="ORF">BDP27DRAFT_1320716</name>
</gene>
<dbReference type="PANTHER" id="PTHR23264:SF35">
    <property type="entry name" value="CYTOSOLIC FE-S CLUSTER ASSEMBLY FACTOR NUBP1"/>
    <property type="match status" value="1"/>
</dbReference>
<dbReference type="PANTHER" id="PTHR23264">
    <property type="entry name" value="NUCLEOTIDE-BINDING PROTEIN NBP35 YEAST -RELATED"/>
    <property type="match status" value="1"/>
</dbReference>
<dbReference type="GO" id="GO:0005829">
    <property type="term" value="C:cytosol"/>
    <property type="evidence" value="ECO:0007669"/>
    <property type="project" value="TreeGrafter"/>
</dbReference>
<dbReference type="GO" id="GO:0140663">
    <property type="term" value="F:ATP-dependent FeS chaperone activity"/>
    <property type="evidence" value="ECO:0007669"/>
    <property type="project" value="InterPro"/>
</dbReference>
<dbReference type="Gene3D" id="3.40.50.300">
    <property type="entry name" value="P-loop containing nucleotide triphosphate hydrolases"/>
    <property type="match status" value="1"/>
</dbReference>
<keyword evidence="7" id="KW-1185">Reference proteome</keyword>
<keyword evidence="3" id="KW-0067">ATP-binding</keyword>
<dbReference type="AlphaFoldDB" id="A0A9P5Q020"/>
<evidence type="ECO:0000256" key="2">
    <source>
        <dbReference type="ARBA" id="ARBA00022741"/>
    </source>
</evidence>